<dbReference type="STRING" id="456442.Mboo_1294"/>
<dbReference type="eggNOG" id="arCOG04384">
    <property type="taxonomic scope" value="Archaea"/>
</dbReference>
<gene>
    <name evidence="10" type="primary">cbiN</name>
    <name evidence="11" type="ordered locus">Mboo_1294</name>
</gene>
<dbReference type="Pfam" id="PF02553">
    <property type="entry name" value="CbiN"/>
    <property type="match status" value="1"/>
</dbReference>
<keyword evidence="9 10" id="KW-0170">Cobalt</keyword>
<keyword evidence="3 10" id="KW-1003">Cell membrane</keyword>
<evidence type="ECO:0000256" key="8">
    <source>
        <dbReference type="ARBA" id="ARBA00023136"/>
    </source>
</evidence>
<keyword evidence="6 10" id="KW-1133">Transmembrane helix</keyword>
<reference evidence="12" key="1">
    <citation type="journal article" date="2015" name="Microbiology">
        <title>Genome of Methanoregula boonei 6A8 reveals adaptations to oligotrophic peatland environments.</title>
        <authorList>
            <person name="Braeuer S."/>
            <person name="Cadillo-Quiroz H."/>
            <person name="Kyrpides N."/>
            <person name="Woyke T."/>
            <person name="Goodwin L."/>
            <person name="Detter C."/>
            <person name="Podell S."/>
            <person name="Yavitt J.B."/>
            <person name="Zinder S.H."/>
        </authorList>
    </citation>
    <scope>NUCLEOTIDE SEQUENCE [LARGE SCALE GENOMIC DNA]</scope>
    <source>
        <strain evidence="12">DSM 21154 / JCM 14090 / 6A8</strain>
    </source>
</reference>
<comment type="subcellular location">
    <subcellularLocation>
        <location evidence="10">Cell membrane</location>
        <topology evidence="10">Multi-pass membrane protein</topology>
    </subcellularLocation>
</comment>
<evidence type="ECO:0000256" key="4">
    <source>
        <dbReference type="ARBA" id="ARBA00022573"/>
    </source>
</evidence>
<dbReference type="InterPro" id="IPR003705">
    <property type="entry name" value="CbiN"/>
</dbReference>
<evidence type="ECO:0000256" key="3">
    <source>
        <dbReference type="ARBA" id="ARBA00022475"/>
    </source>
</evidence>
<evidence type="ECO:0000256" key="10">
    <source>
        <dbReference type="HAMAP-Rule" id="MF_00330"/>
    </source>
</evidence>
<evidence type="ECO:0000256" key="7">
    <source>
        <dbReference type="ARBA" id="ARBA00023065"/>
    </source>
</evidence>
<keyword evidence="12" id="KW-1185">Reference proteome</keyword>
<keyword evidence="5 10" id="KW-0812">Transmembrane</keyword>
<dbReference type="GO" id="GO:0015087">
    <property type="term" value="F:cobalt ion transmembrane transporter activity"/>
    <property type="evidence" value="ECO:0007669"/>
    <property type="project" value="UniProtKB-UniRule"/>
</dbReference>
<accession>A7I7V1</accession>
<dbReference type="RefSeq" id="WP_012106844.1">
    <property type="nucleotide sequence ID" value="NC_009712.1"/>
</dbReference>
<evidence type="ECO:0000313" key="12">
    <source>
        <dbReference type="Proteomes" id="UP000002408"/>
    </source>
</evidence>
<dbReference type="PANTHER" id="PTHR38662">
    <property type="entry name" value="COBALT TRANSPORT PROTEIN CBIN"/>
    <property type="match status" value="1"/>
</dbReference>
<dbReference type="Proteomes" id="UP000002408">
    <property type="component" value="Chromosome"/>
</dbReference>
<evidence type="ECO:0000256" key="2">
    <source>
        <dbReference type="ARBA" id="ARBA00022448"/>
    </source>
</evidence>
<dbReference type="PANTHER" id="PTHR38662:SF1">
    <property type="entry name" value="COBALT TRANSPORT PROTEIN CBIN"/>
    <property type="match status" value="1"/>
</dbReference>
<dbReference type="HAMAP" id="MF_00330">
    <property type="entry name" value="CbiN"/>
    <property type="match status" value="1"/>
</dbReference>
<keyword evidence="4 10" id="KW-0169">Cobalamin biosynthesis</keyword>
<evidence type="ECO:0000256" key="5">
    <source>
        <dbReference type="ARBA" id="ARBA00022692"/>
    </source>
</evidence>
<feature type="transmembrane region" description="Helical" evidence="10">
    <location>
        <begin position="12"/>
        <end position="28"/>
    </location>
</feature>
<comment type="subunit">
    <text evidence="10">Forms an energy-coupling factor (ECF) transporter complex composed of an ATP-binding protein (A component, CbiO), a transmembrane protein (T component, CbiQ) and 2 possible substrate-capture proteins (S components, CbiM and CbiN) of unknown stoichimetry.</text>
</comment>
<evidence type="ECO:0000256" key="9">
    <source>
        <dbReference type="ARBA" id="ARBA00023285"/>
    </source>
</evidence>
<dbReference type="EMBL" id="CP000780">
    <property type="protein sequence ID" value="ABS55812.1"/>
    <property type="molecule type" value="Genomic_DNA"/>
</dbReference>
<dbReference type="HOGENOM" id="CLU_136197_2_0_2"/>
<protein>
    <recommendedName>
        <fullName evidence="10">Cobalt transport protein CbiN</fullName>
    </recommendedName>
    <alternativeName>
        <fullName evidence="10">Energy-coupling factor transporter probable substrate-capture protein CbiN</fullName>
        <shortName evidence="10">ECF transporter S component CbiN</shortName>
    </alternativeName>
</protein>
<comment type="similarity">
    <text evidence="10">Belongs to the CbiN family.</text>
</comment>
<keyword evidence="7 10" id="KW-0406">Ion transport</keyword>
<dbReference type="GO" id="GO:0009236">
    <property type="term" value="P:cobalamin biosynthetic process"/>
    <property type="evidence" value="ECO:0007669"/>
    <property type="project" value="UniProtKB-UniRule"/>
</dbReference>
<proteinExistence type="inferred from homology"/>
<sequence>MIPGFFKKYKLEIIFIVFIVAFAVLFLYEQNTQAQAKWEGSDDQGSAAIEATGYTPWIQPLWTPPSSEVESLLFSIQSGLGAFVIGYFFGFYRGKRDSGNQA</sequence>
<evidence type="ECO:0000256" key="1">
    <source>
        <dbReference type="ARBA" id="ARBA00022426"/>
    </source>
</evidence>
<dbReference type="UniPathway" id="UPA00148"/>
<organism evidence="11 12">
    <name type="scientific">Methanoregula boonei (strain DSM 21154 / JCM 14090 / 6A8)</name>
    <dbReference type="NCBI Taxonomy" id="456442"/>
    <lineage>
        <taxon>Archaea</taxon>
        <taxon>Methanobacteriati</taxon>
        <taxon>Methanobacteriota</taxon>
        <taxon>Stenosarchaea group</taxon>
        <taxon>Methanomicrobia</taxon>
        <taxon>Methanomicrobiales</taxon>
        <taxon>Methanoregulaceae</taxon>
        <taxon>Methanoregula</taxon>
    </lineage>
</organism>
<comment type="pathway">
    <text evidence="10">Cofactor biosynthesis; adenosylcobalamin biosynthesis.</text>
</comment>
<feature type="transmembrane region" description="Helical" evidence="10">
    <location>
        <begin position="72"/>
        <end position="92"/>
    </location>
</feature>
<evidence type="ECO:0000256" key="6">
    <source>
        <dbReference type="ARBA" id="ARBA00022989"/>
    </source>
</evidence>
<dbReference type="KEGG" id="mbn:Mboo_1294"/>
<evidence type="ECO:0000313" key="11">
    <source>
        <dbReference type="EMBL" id="ABS55812.1"/>
    </source>
</evidence>
<dbReference type="OrthoDB" id="187156at2157"/>
<keyword evidence="8 10" id="KW-0472">Membrane</keyword>
<name>A7I7V1_METB6</name>
<comment type="function">
    <text evidence="10">Part of the energy-coupling factor (ECF) transporter complex CbiMNOQ involved in cobalt import.</text>
</comment>
<dbReference type="NCBIfam" id="NF002780">
    <property type="entry name" value="PRK02898.1"/>
    <property type="match status" value="1"/>
</dbReference>
<dbReference type="AlphaFoldDB" id="A7I7V1"/>
<keyword evidence="1 10" id="KW-0171">Cobalt transport</keyword>
<keyword evidence="2 10" id="KW-0813">Transport</keyword>
<dbReference type="GeneID" id="5412052"/>
<dbReference type="GO" id="GO:0005886">
    <property type="term" value="C:plasma membrane"/>
    <property type="evidence" value="ECO:0007669"/>
    <property type="project" value="UniProtKB-SubCell"/>
</dbReference>